<dbReference type="SMART" id="SM00369">
    <property type="entry name" value="LRR_TYP"/>
    <property type="match status" value="3"/>
</dbReference>
<keyword evidence="5" id="KW-0808">Transferase</keyword>
<accession>A0A0H2ZAG2</accession>
<keyword evidence="5" id="KW-0418">Kinase</keyword>
<dbReference type="SUPFAM" id="SSF52058">
    <property type="entry name" value="L domain-like"/>
    <property type="match status" value="1"/>
</dbReference>
<dbReference type="Pfam" id="PF00560">
    <property type="entry name" value="LRR_1"/>
    <property type="match status" value="1"/>
</dbReference>
<dbReference type="GO" id="GO:0005524">
    <property type="term" value="F:ATP binding"/>
    <property type="evidence" value="ECO:0007669"/>
    <property type="project" value="UniProtKB-UniRule"/>
</dbReference>
<dbReference type="GO" id="GO:0005737">
    <property type="term" value="C:cytoplasm"/>
    <property type="evidence" value="ECO:0007669"/>
    <property type="project" value="TreeGrafter"/>
</dbReference>
<dbReference type="Gene3D" id="3.30.200.20">
    <property type="entry name" value="Phosphorylase Kinase, domain 1"/>
    <property type="match status" value="1"/>
</dbReference>
<dbReference type="AlphaFoldDB" id="A0A0H2ZAG2"/>
<dbReference type="InterPro" id="IPR001245">
    <property type="entry name" value="Ser-Thr/Tyr_kinase_cat_dom"/>
</dbReference>
<organism evidence="5 6">
    <name type="scientific">Pseudomonas aeruginosa (strain UCBPP-PA14)</name>
    <dbReference type="NCBI Taxonomy" id="208963"/>
    <lineage>
        <taxon>Bacteria</taxon>
        <taxon>Pseudomonadati</taxon>
        <taxon>Pseudomonadota</taxon>
        <taxon>Gammaproteobacteria</taxon>
        <taxon>Pseudomonadales</taxon>
        <taxon>Pseudomonadaceae</taxon>
        <taxon>Pseudomonas</taxon>
    </lineage>
</organism>
<dbReference type="KEGG" id="pau:PA14_32300"/>
<name>A0A0H2ZAG2_PSEAB</name>
<evidence type="ECO:0000259" key="4">
    <source>
        <dbReference type="PROSITE" id="PS50011"/>
    </source>
</evidence>
<dbReference type="PROSITE" id="PS00107">
    <property type="entry name" value="PROTEIN_KINASE_ATP"/>
    <property type="match status" value="1"/>
</dbReference>
<feature type="domain" description="Protein kinase" evidence="4">
    <location>
        <begin position="256"/>
        <end position="499"/>
    </location>
</feature>
<dbReference type="SUPFAM" id="SSF56112">
    <property type="entry name" value="Protein kinase-like (PK-like)"/>
    <property type="match status" value="1"/>
</dbReference>
<feature type="binding site" evidence="3">
    <location>
        <position position="288"/>
    </location>
    <ligand>
        <name>ATP</name>
        <dbReference type="ChEBI" id="CHEBI:30616"/>
    </ligand>
</feature>
<sequence length="499" mass="53843">MGQQELAFGGGEFHSLWSCRFGAATLARRGCAFRNALAIMRGFPSALAGVRRTMHTLQQLRSGELAGATRLDLSCGLREFPREIFELADSLEVLNLSGNALDSLPDDLGRLHRLKVLFCSANDFAELPAAVGDCPAVSMVGFKSNRIERVPAAALPPALRWLILTDNRIATLPEELGRRPLQKLMLAGNRLEALPESMAACEGLELLRIAANRFQRLPAWLATLPRLAWLAYAGNPLCRLPALADSGIAALDWSELSLEGLIGEGASGVIHRAGWRQPDGSTRTVALKLFKGEVTSDGTPASEMAACLAAGRHAQLIEVLGRLAGHPQGRDGLVLELLDGAYRNLAGPPSLESCTRDVYPSGLRFELATALRLAASLAGLMDHLHGRGISHGDFYAHNILWREEGACLLGDFGAASFLPDDAVLAGALRRLEVRAFACLLEELLERSEAPPGQASLRAALVELQRRCALPRVSERPDFGEIQAILRDLAARSQAFPQVR</sequence>
<keyword evidence="3" id="KW-0547">Nucleotide-binding</keyword>
<dbReference type="InterPro" id="IPR050216">
    <property type="entry name" value="LRR_domain-containing"/>
</dbReference>
<dbReference type="InterPro" id="IPR017441">
    <property type="entry name" value="Protein_kinase_ATP_BS"/>
</dbReference>
<dbReference type="InterPro" id="IPR000719">
    <property type="entry name" value="Prot_kinase_dom"/>
</dbReference>
<protein>
    <submittedName>
        <fullName evidence="5">Putative kinase</fullName>
    </submittedName>
</protein>
<proteinExistence type="predicted"/>
<evidence type="ECO:0000313" key="6">
    <source>
        <dbReference type="Proteomes" id="UP000000653"/>
    </source>
</evidence>
<dbReference type="Gene3D" id="3.80.10.10">
    <property type="entry name" value="Ribonuclease Inhibitor"/>
    <property type="match status" value="2"/>
</dbReference>
<keyword evidence="2" id="KW-0677">Repeat</keyword>
<evidence type="ECO:0000313" key="5">
    <source>
        <dbReference type="EMBL" id="ABJ11683.1"/>
    </source>
</evidence>
<dbReference type="PROSITE" id="PS50011">
    <property type="entry name" value="PROTEIN_KINASE_DOM"/>
    <property type="match status" value="1"/>
</dbReference>
<dbReference type="PANTHER" id="PTHR48051">
    <property type="match status" value="1"/>
</dbReference>
<dbReference type="Proteomes" id="UP000000653">
    <property type="component" value="Chromosome"/>
</dbReference>
<keyword evidence="1" id="KW-0433">Leucine-rich repeat</keyword>
<dbReference type="PROSITE" id="PS51450">
    <property type="entry name" value="LRR"/>
    <property type="match status" value="1"/>
</dbReference>
<dbReference type="SMART" id="SM00364">
    <property type="entry name" value="LRR_BAC"/>
    <property type="match status" value="5"/>
</dbReference>
<keyword evidence="3" id="KW-0067">ATP-binding</keyword>
<evidence type="ECO:0000256" key="1">
    <source>
        <dbReference type="ARBA" id="ARBA00022614"/>
    </source>
</evidence>
<dbReference type="BioCyc" id="PAER208963:G1G74-2711-MONOMER"/>
<evidence type="ECO:0000256" key="3">
    <source>
        <dbReference type="PROSITE-ProRule" id="PRU10141"/>
    </source>
</evidence>
<dbReference type="InterPro" id="IPR003591">
    <property type="entry name" value="Leu-rich_rpt_typical-subtyp"/>
</dbReference>
<evidence type="ECO:0000256" key="2">
    <source>
        <dbReference type="ARBA" id="ARBA00022737"/>
    </source>
</evidence>
<dbReference type="Pfam" id="PF07714">
    <property type="entry name" value="PK_Tyr_Ser-Thr"/>
    <property type="match status" value="1"/>
</dbReference>
<dbReference type="EMBL" id="CP000438">
    <property type="protein sequence ID" value="ABJ11683.1"/>
    <property type="molecule type" value="Genomic_DNA"/>
</dbReference>
<gene>
    <name evidence="5" type="ordered locus">PA14_32300</name>
</gene>
<dbReference type="HOGENOM" id="CLU_035565_0_0_6"/>
<dbReference type="InterPro" id="IPR001611">
    <property type="entry name" value="Leu-rich_rpt"/>
</dbReference>
<dbReference type="Gene3D" id="1.10.510.10">
    <property type="entry name" value="Transferase(Phosphotransferase) domain 1"/>
    <property type="match status" value="1"/>
</dbReference>
<dbReference type="PANTHER" id="PTHR48051:SF1">
    <property type="entry name" value="RAS SUPPRESSOR PROTEIN 1"/>
    <property type="match status" value="1"/>
</dbReference>
<reference evidence="5 6" key="1">
    <citation type="journal article" date="2006" name="Genome Biol.">
        <title>Genomic analysis reveals that Pseudomonas aeruginosa virulence is combinatorial.</title>
        <authorList>
            <person name="Lee D.G."/>
            <person name="Urbach J.M."/>
            <person name="Wu G."/>
            <person name="Liberati N.T."/>
            <person name="Feinbaum R.L."/>
            <person name="Miyata S."/>
            <person name="Diggins L.T."/>
            <person name="He J."/>
            <person name="Saucier M."/>
            <person name="Deziel E."/>
            <person name="Friedman L."/>
            <person name="Li L."/>
            <person name="Grills G."/>
            <person name="Montgomery K."/>
            <person name="Kucherlapati R."/>
            <person name="Rahme L.G."/>
            <person name="Ausubel F.M."/>
        </authorList>
    </citation>
    <scope>NUCLEOTIDE SEQUENCE [LARGE SCALE GENOMIC DNA]</scope>
    <source>
        <strain evidence="5 6">UCBPP-PA14</strain>
    </source>
</reference>
<dbReference type="InterPro" id="IPR032675">
    <property type="entry name" value="LRR_dom_sf"/>
</dbReference>
<dbReference type="GO" id="GO:0004672">
    <property type="term" value="F:protein kinase activity"/>
    <property type="evidence" value="ECO:0007669"/>
    <property type="project" value="InterPro"/>
</dbReference>
<dbReference type="InterPro" id="IPR011009">
    <property type="entry name" value="Kinase-like_dom_sf"/>
</dbReference>